<dbReference type="WBParaSite" id="JU765_v2.g16476.t1">
    <property type="protein sequence ID" value="JU765_v2.g16476.t1"/>
    <property type="gene ID" value="JU765_v2.g16476"/>
</dbReference>
<name>A0AC34QI11_9BILA</name>
<evidence type="ECO:0000313" key="1">
    <source>
        <dbReference type="Proteomes" id="UP000887576"/>
    </source>
</evidence>
<evidence type="ECO:0000313" key="2">
    <source>
        <dbReference type="WBParaSite" id="JU765_v2.g16476.t1"/>
    </source>
</evidence>
<dbReference type="Proteomes" id="UP000887576">
    <property type="component" value="Unplaced"/>
</dbReference>
<sequence>MRHLLLFLIFFCAHQVEAQSNVTCDQLGYCFNNFARTLNLTTQTPWRSPREFRFEIESIYERGSQNGFLQLCQAFRALRDCLGNEYRVCMSVPTFATGGSNTVQDAYDFIGIFSQAHFTCGAGFDVFYRNEPCMSQSWSAGRRNFSRCYEEYHMRIDAGGNNAPCVAGQQLSECFEYVLTQQCSAVRTDVVWWGCEYARTFMFTQFPYCSQRCTTMKLGGIKST</sequence>
<accession>A0AC34QI11</accession>
<protein>
    <submittedName>
        <fullName evidence="2">Uncharacterized protein</fullName>
    </submittedName>
</protein>
<proteinExistence type="predicted"/>
<organism evidence="1 2">
    <name type="scientific">Panagrolaimus sp. JU765</name>
    <dbReference type="NCBI Taxonomy" id="591449"/>
    <lineage>
        <taxon>Eukaryota</taxon>
        <taxon>Metazoa</taxon>
        <taxon>Ecdysozoa</taxon>
        <taxon>Nematoda</taxon>
        <taxon>Chromadorea</taxon>
        <taxon>Rhabditida</taxon>
        <taxon>Tylenchina</taxon>
        <taxon>Panagrolaimomorpha</taxon>
        <taxon>Panagrolaimoidea</taxon>
        <taxon>Panagrolaimidae</taxon>
        <taxon>Panagrolaimus</taxon>
    </lineage>
</organism>
<reference evidence="2" key="1">
    <citation type="submission" date="2022-11" db="UniProtKB">
        <authorList>
            <consortium name="WormBaseParasite"/>
        </authorList>
    </citation>
    <scope>IDENTIFICATION</scope>
</reference>